<evidence type="ECO:0000259" key="5">
    <source>
        <dbReference type="Pfam" id="PF08100"/>
    </source>
</evidence>
<comment type="caution">
    <text evidence="6">The sequence shown here is derived from an EMBL/GenBank/DDBJ whole genome shotgun (WGS) entry which is preliminary data.</text>
</comment>
<gene>
    <name evidence="6" type="ORF">QC761_401620</name>
</gene>
<evidence type="ECO:0000313" key="6">
    <source>
        <dbReference type="EMBL" id="KAK4642918.1"/>
    </source>
</evidence>
<keyword evidence="3" id="KW-0949">S-adenosyl-L-methionine</keyword>
<dbReference type="Proteomes" id="UP001322138">
    <property type="component" value="Unassembled WGS sequence"/>
</dbReference>
<reference evidence="6 7" key="1">
    <citation type="journal article" date="2023" name="bioRxiv">
        <title>High-quality genome assemblies of four members of thePodospora anserinaspecies complex.</title>
        <authorList>
            <person name="Ament-Velasquez S.L."/>
            <person name="Vogan A.A."/>
            <person name="Wallerman O."/>
            <person name="Hartmann F."/>
            <person name="Gautier V."/>
            <person name="Silar P."/>
            <person name="Giraud T."/>
            <person name="Johannesson H."/>
        </authorList>
    </citation>
    <scope>NUCLEOTIDE SEQUENCE [LARGE SCALE GENOMIC DNA]</scope>
    <source>
        <strain evidence="6 7">CBS 112042</strain>
    </source>
</reference>
<name>A0ABR0FG15_9PEZI</name>
<dbReference type="Pfam" id="PF00891">
    <property type="entry name" value="Methyltransf_2"/>
    <property type="match status" value="1"/>
</dbReference>
<organism evidence="6 7">
    <name type="scientific">Podospora bellae-mahoneyi</name>
    <dbReference type="NCBI Taxonomy" id="2093777"/>
    <lineage>
        <taxon>Eukaryota</taxon>
        <taxon>Fungi</taxon>
        <taxon>Dikarya</taxon>
        <taxon>Ascomycota</taxon>
        <taxon>Pezizomycotina</taxon>
        <taxon>Sordariomycetes</taxon>
        <taxon>Sordariomycetidae</taxon>
        <taxon>Sordariales</taxon>
        <taxon>Podosporaceae</taxon>
        <taxon>Podospora</taxon>
    </lineage>
</organism>
<dbReference type="PANTHER" id="PTHR43712">
    <property type="entry name" value="PUTATIVE (AFU_ORTHOLOGUE AFUA_4G14580)-RELATED"/>
    <property type="match status" value="1"/>
</dbReference>
<evidence type="ECO:0000259" key="4">
    <source>
        <dbReference type="Pfam" id="PF00891"/>
    </source>
</evidence>
<dbReference type="PROSITE" id="PS51683">
    <property type="entry name" value="SAM_OMT_II"/>
    <property type="match status" value="1"/>
</dbReference>
<evidence type="ECO:0000256" key="3">
    <source>
        <dbReference type="ARBA" id="ARBA00022691"/>
    </source>
</evidence>
<evidence type="ECO:0000256" key="2">
    <source>
        <dbReference type="ARBA" id="ARBA00022679"/>
    </source>
</evidence>
<accession>A0ABR0FG15</accession>
<evidence type="ECO:0000313" key="7">
    <source>
        <dbReference type="Proteomes" id="UP001322138"/>
    </source>
</evidence>
<sequence length="431" mass="47278">MPGSSTPSCSKPRILELADRISHSAAHLDSILRAKDVPSPSFAEDAPAPYPSETDDVRDVIIDAAAELYDLLLEPMALLYKKTGHNNMVCLQFITRFSVADMVPAGGQISFGDVAAKVPGLTESIVGRLLRHAMTMHVFHEPQPGMVAHTKASKALQTNPVLNAWLRNGTHEMWPAAVKMLDALEKWPESSEPSETGFALANGTVATAFEILGSDPARAARFGRAMSIYAMKPEYSPSYLTEYFDWASLESARVLAVAGASYFQVAVELARRFPNLQVTVQDTAQALPVPAAGAVPADVEERLNVAVVEDTFAPQMSSTQPVDVVLLRWVLHIWPDKYCVRLLRAQVPLMRTGTRLVIQDVIFPKPGTVAQWREQDLRASDVHMANLFNGKERTAEEWEALVVDADPRFVVSRVVEPKGSALGIIEVAWQE</sequence>
<dbReference type="InterPro" id="IPR036388">
    <property type="entry name" value="WH-like_DNA-bd_sf"/>
</dbReference>
<dbReference type="InterPro" id="IPR001077">
    <property type="entry name" value="COMT_C"/>
</dbReference>
<dbReference type="RefSeq" id="XP_062731894.1">
    <property type="nucleotide sequence ID" value="XM_062878456.1"/>
</dbReference>
<dbReference type="PANTHER" id="PTHR43712:SF12">
    <property type="entry name" value="STERIGMATOCYSTIN 8-O-METHYLTRANSFERASE"/>
    <property type="match status" value="1"/>
</dbReference>
<dbReference type="InterPro" id="IPR029063">
    <property type="entry name" value="SAM-dependent_MTases_sf"/>
</dbReference>
<dbReference type="Pfam" id="PF08100">
    <property type="entry name" value="Dimerisation"/>
    <property type="match status" value="1"/>
</dbReference>
<dbReference type="SUPFAM" id="SSF46785">
    <property type="entry name" value="Winged helix' DNA-binding domain"/>
    <property type="match status" value="1"/>
</dbReference>
<dbReference type="Gene3D" id="3.40.50.150">
    <property type="entry name" value="Vaccinia Virus protein VP39"/>
    <property type="match status" value="1"/>
</dbReference>
<dbReference type="EMBL" id="JAFFGZ010000006">
    <property type="protein sequence ID" value="KAK4642918.1"/>
    <property type="molecule type" value="Genomic_DNA"/>
</dbReference>
<dbReference type="GeneID" id="87897938"/>
<feature type="domain" description="O-methyltransferase dimerisation" evidence="5">
    <location>
        <begin position="89"/>
        <end position="157"/>
    </location>
</feature>
<protein>
    <recommendedName>
        <fullName evidence="8">O-methyltransferase</fullName>
    </recommendedName>
</protein>
<dbReference type="InterPro" id="IPR036390">
    <property type="entry name" value="WH_DNA-bd_sf"/>
</dbReference>
<keyword evidence="7" id="KW-1185">Reference proteome</keyword>
<keyword evidence="2" id="KW-0808">Transferase</keyword>
<keyword evidence="1" id="KW-0489">Methyltransferase</keyword>
<dbReference type="InterPro" id="IPR016461">
    <property type="entry name" value="COMT-like"/>
</dbReference>
<evidence type="ECO:0000256" key="1">
    <source>
        <dbReference type="ARBA" id="ARBA00022603"/>
    </source>
</evidence>
<dbReference type="InterPro" id="IPR012967">
    <property type="entry name" value="COMT_dimerisation"/>
</dbReference>
<proteinExistence type="predicted"/>
<evidence type="ECO:0008006" key="8">
    <source>
        <dbReference type="Google" id="ProtNLM"/>
    </source>
</evidence>
<feature type="domain" description="O-methyltransferase C-terminal" evidence="4">
    <location>
        <begin position="208"/>
        <end position="404"/>
    </location>
</feature>
<dbReference type="Gene3D" id="1.10.10.10">
    <property type="entry name" value="Winged helix-like DNA-binding domain superfamily/Winged helix DNA-binding domain"/>
    <property type="match status" value="1"/>
</dbReference>
<dbReference type="SUPFAM" id="SSF53335">
    <property type="entry name" value="S-adenosyl-L-methionine-dependent methyltransferases"/>
    <property type="match status" value="1"/>
</dbReference>